<dbReference type="KEGG" id="ssam:E3D00_07215"/>
<dbReference type="AlphaFoldDB" id="A0A4Y6UIF8"/>
<reference evidence="2 3" key="1">
    <citation type="submission" date="2019-03" db="EMBL/GenBank/DDBJ databases">
        <title>The complete genome sequence of Swingsia samuiensis NBRC107927(T).</title>
        <authorList>
            <person name="Chua K.-O."/>
            <person name="Chan K.-G."/>
            <person name="See-Too W.-S."/>
        </authorList>
    </citation>
    <scope>NUCLEOTIDE SEQUENCE [LARGE SCALE GENOMIC DNA]</scope>
    <source>
        <strain evidence="2 3">AH83</strain>
    </source>
</reference>
<dbReference type="Proteomes" id="UP000316313">
    <property type="component" value="Chromosome"/>
</dbReference>
<evidence type="ECO:0000313" key="3">
    <source>
        <dbReference type="Proteomes" id="UP000316313"/>
    </source>
</evidence>
<feature type="transmembrane region" description="Helical" evidence="1">
    <location>
        <begin position="146"/>
        <end position="167"/>
    </location>
</feature>
<evidence type="ECO:0000256" key="1">
    <source>
        <dbReference type="SAM" id="Phobius"/>
    </source>
</evidence>
<dbReference type="RefSeq" id="WP_141461262.1">
    <property type="nucleotide sequence ID" value="NZ_CP038141.1"/>
</dbReference>
<dbReference type="PANTHER" id="PTHR34219">
    <property type="entry name" value="IRON-REGULATED INNER MEMBRANE PROTEIN-RELATED"/>
    <property type="match status" value="1"/>
</dbReference>
<keyword evidence="1" id="KW-0472">Membrane</keyword>
<dbReference type="OrthoDB" id="7238323at2"/>
<feature type="transmembrane region" description="Helical" evidence="1">
    <location>
        <begin position="351"/>
        <end position="369"/>
    </location>
</feature>
<name>A0A4Y6UIF8_9PROT</name>
<keyword evidence="1" id="KW-0812">Transmembrane</keyword>
<organism evidence="2 3">
    <name type="scientific">Swingsia samuiensis</name>
    <dbReference type="NCBI Taxonomy" id="1293412"/>
    <lineage>
        <taxon>Bacteria</taxon>
        <taxon>Pseudomonadati</taxon>
        <taxon>Pseudomonadota</taxon>
        <taxon>Alphaproteobacteria</taxon>
        <taxon>Acetobacterales</taxon>
        <taxon>Acetobacteraceae</taxon>
        <taxon>Swingsia</taxon>
    </lineage>
</organism>
<dbReference type="InterPro" id="IPR005625">
    <property type="entry name" value="PepSY-ass_TM"/>
</dbReference>
<protein>
    <recommendedName>
        <fullName evidence="4">PepSY domain-containing protein</fullName>
    </recommendedName>
</protein>
<keyword evidence="3" id="KW-1185">Reference proteome</keyword>
<proteinExistence type="predicted"/>
<dbReference type="EMBL" id="CP038141">
    <property type="protein sequence ID" value="QDH17373.1"/>
    <property type="molecule type" value="Genomic_DNA"/>
</dbReference>
<evidence type="ECO:0000313" key="2">
    <source>
        <dbReference type="EMBL" id="QDH17373.1"/>
    </source>
</evidence>
<dbReference type="PANTHER" id="PTHR34219:SF5">
    <property type="entry name" value="BLR4505 PROTEIN"/>
    <property type="match status" value="1"/>
</dbReference>
<accession>A0A4Y6UIF8</accession>
<keyword evidence="1" id="KW-1133">Transmembrane helix</keyword>
<feature type="transmembrane region" description="Helical" evidence="1">
    <location>
        <begin position="197"/>
        <end position="219"/>
    </location>
</feature>
<sequence length="385" mass="43998">MSARHFFYIIHRYLGLIVAPFLIFAGLTGTILAYRSNIDELINPDLFISSNHPSNFNKPPITKQITKIHQRHPAWIIKSFSLNTAPNRNVRSIVQTSQGEREVFWDPYNEEIHGIRSTQGGFQRHNLMQGIHIVHYTLGGGRIGRWLMGGAAFVWLVLTLAGMIITFPPKYWSKWFKLWLIKRRSLQQRPMIELHRLLGLWTFIAMLILSSTSVAMNFFTEFFAPEVEMLSPPRLGGPFSQKIFSQNKQAIDYEAALKIARKWARSYNPQFAPVAFQDFSEAGVYGVSFASGGTSNFVGTGRRTCFMNRYTGEIIWIDSPELDGSGTELIRSLYPLHTGQIIGSFGKALDAFTGIITIILSITGIWIWYRKRCRRLYISRLDHQG</sequence>
<feature type="transmembrane region" description="Helical" evidence="1">
    <location>
        <begin position="12"/>
        <end position="34"/>
    </location>
</feature>
<evidence type="ECO:0008006" key="4">
    <source>
        <dbReference type="Google" id="ProtNLM"/>
    </source>
</evidence>
<gene>
    <name evidence="2" type="ORF">E3D00_07215</name>
</gene>
<dbReference type="Pfam" id="PF03929">
    <property type="entry name" value="PepSY_TM"/>
    <property type="match status" value="1"/>
</dbReference>